<reference evidence="1 2" key="1">
    <citation type="submission" date="2017-11" db="EMBL/GenBank/DDBJ databases">
        <title>De-novo sequencing of pomegranate (Punica granatum L.) genome.</title>
        <authorList>
            <person name="Akparov Z."/>
            <person name="Amiraslanov A."/>
            <person name="Hajiyeva S."/>
            <person name="Abbasov M."/>
            <person name="Kaur K."/>
            <person name="Hamwieh A."/>
            <person name="Solovyev V."/>
            <person name="Salamov A."/>
            <person name="Braich B."/>
            <person name="Kosarev P."/>
            <person name="Mahmoud A."/>
            <person name="Hajiyev E."/>
            <person name="Babayeva S."/>
            <person name="Izzatullayeva V."/>
            <person name="Mammadov A."/>
            <person name="Mammadov A."/>
            <person name="Sharifova S."/>
            <person name="Ojaghi J."/>
            <person name="Eynullazada K."/>
            <person name="Bayramov B."/>
            <person name="Abdulazimova A."/>
            <person name="Shahmuradov I."/>
        </authorList>
    </citation>
    <scope>NUCLEOTIDE SEQUENCE [LARGE SCALE GENOMIC DNA]</scope>
    <source>
        <strain evidence="2">cv. AG2017</strain>
        <tissue evidence="1">Leaf</tissue>
    </source>
</reference>
<sequence length="384" mass="40535">MNNKRTLSAEDDDDDFLSEVAAAAEAHALSHSKRFRTTSAPAAPAASKEGKPQPQEGAYLAALRADDALRPWQPQQQQYRNFSSLPSTVKVVAADGSDGACFKCGKPGHWARDCDSAGAAGGGGGGIARSEASEPEKACPCGVGNCVVLTANTEKNRGRRFYKCPLKEENGGCGFFQWCDSASGMNNTTTASYNSSFTSSYPNLSCPCGAGFCLILTAKTGNNAGQQFYRCPANQENSCGFFKWCNDQTSVAAARPSTANNNSYGSNFNNTNSRSYGTNGGSSCYKCGKEGHWAKDYSLSTDVSSGPTRPAASKVYSSNFNNTNIRSHGTTGGSSCFKCGKEGHWAKDCLDSADVSTGPNRNPSSSGSCYKCGNPGHWARDCPM</sequence>
<dbReference type="GeneID" id="116208191"/>
<evidence type="ECO:0000313" key="2">
    <source>
        <dbReference type="Proteomes" id="UP000233551"/>
    </source>
</evidence>
<dbReference type="GO" id="GO:0008270">
    <property type="term" value="F:zinc ion binding"/>
    <property type="evidence" value="ECO:0007669"/>
    <property type="project" value="UniProtKB-KW"/>
</dbReference>
<protein>
    <submittedName>
        <fullName evidence="1">Uncharacterized protein</fullName>
    </submittedName>
</protein>
<dbReference type="STRING" id="22663.A0A2I0IKU1"/>
<dbReference type="EMBL" id="PGOL01002859">
    <property type="protein sequence ID" value="PKI44614.1"/>
    <property type="molecule type" value="Genomic_DNA"/>
</dbReference>
<dbReference type="InterPro" id="IPR010666">
    <property type="entry name" value="Znf_GRF"/>
</dbReference>
<dbReference type="PROSITE" id="PS50158">
    <property type="entry name" value="ZF_CCHC"/>
    <property type="match status" value="4"/>
</dbReference>
<gene>
    <name evidence="1" type="ORF">CRG98_034969</name>
</gene>
<dbReference type="PROSITE" id="PS51999">
    <property type="entry name" value="ZF_GRF"/>
    <property type="match status" value="2"/>
</dbReference>
<dbReference type="GO" id="GO:0003676">
    <property type="term" value="F:nucleic acid binding"/>
    <property type="evidence" value="ECO:0007669"/>
    <property type="project" value="InterPro"/>
</dbReference>
<dbReference type="AlphaFoldDB" id="A0A2I0IKU1"/>
<dbReference type="Proteomes" id="UP000233551">
    <property type="component" value="Unassembled WGS sequence"/>
</dbReference>
<dbReference type="PANTHER" id="PTHR33680">
    <property type="entry name" value="OS07G0190500 PROTEIN"/>
    <property type="match status" value="1"/>
</dbReference>
<dbReference type="Pfam" id="PF00098">
    <property type="entry name" value="zf-CCHC"/>
    <property type="match status" value="4"/>
</dbReference>
<organism evidence="1 2">
    <name type="scientific">Punica granatum</name>
    <name type="common">Pomegranate</name>
    <dbReference type="NCBI Taxonomy" id="22663"/>
    <lineage>
        <taxon>Eukaryota</taxon>
        <taxon>Viridiplantae</taxon>
        <taxon>Streptophyta</taxon>
        <taxon>Embryophyta</taxon>
        <taxon>Tracheophyta</taxon>
        <taxon>Spermatophyta</taxon>
        <taxon>Magnoliopsida</taxon>
        <taxon>eudicotyledons</taxon>
        <taxon>Gunneridae</taxon>
        <taxon>Pentapetalae</taxon>
        <taxon>rosids</taxon>
        <taxon>malvids</taxon>
        <taxon>Myrtales</taxon>
        <taxon>Lythraceae</taxon>
        <taxon>Punica</taxon>
    </lineage>
</organism>
<accession>A0A2I0IKU1</accession>
<comment type="caution">
    <text evidence="1">The sequence shown here is derived from an EMBL/GenBank/DDBJ whole genome shotgun (WGS) entry which is preliminary data.</text>
</comment>
<dbReference type="InterPro" id="IPR036875">
    <property type="entry name" value="Znf_CCHC_sf"/>
</dbReference>
<dbReference type="SMART" id="SM00343">
    <property type="entry name" value="ZnF_C2HC"/>
    <property type="match status" value="4"/>
</dbReference>
<evidence type="ECO:0000313" key="1">
    <source>
        <dbReference type="EMBL" id="PKI44614.1"/>
    </source>
</evidence>
<name>A0A2I0IKU1_PUNGR</name>
<dbReference type="SUPFAM" id="SSF57756">
    <property type="entry name" value="Retrovirus zinc finger-like domains"/>
    <property type="match status" value="3"/>
</dbReference>
<keyword evidence="2" id="KW-1185">Reference proteome</keyword>
<dbReference type="PANTHER" id="PTHR33680:SF1">
    <property type="entry name" value="OS05G0489500 PROTEIN"/>
    <property type="match status" value="1"/>
</dbReference>
<proteinExistence type="predicted"/>
<dbReference type="InterPro" id="IPR001878">
    <property type="entry name" value="Znf_CCHC"/>
</dbReference>
<dbReference type="OrthoDB" id="5418639at2759"/>
<dbReference type="Gene3D" id="4.10.60.10">
    <property type="entry name" value="Zinc finger, CCHC-type"/>
    <property type="match status" value="4"/>
</dbReference>
<dbReference type="Pfam" id="PF06839">
    <property type="entry name" value="Zn_ribbon_GRF"/>
    <property type="match status" value="2"/>
</dbReference>